<evidence type="ECO:0000313" key="2">
    <source>
        <dbReference type="Proteomes" id="UP001497382"/>
    </source>
</evidence>
<proteinExistence type="predicted"/>
<gene>
    <name evidence="1" type="ORF">LARSCL_LOCUS13945</name>
</gene>
<keyword evidence="2" id="KW-1185">Reference proteome</keyword>
<organism evidence="1 2">
    <name type="scientific">Larinioides sclopetarius</name>
    <dbReference type="NCBI Taxonomy" id="280406"/>
    <lineage>
        <taxon>Eukaryota</taxon>
        <taxon>Metazoa</taxon>
        <taxon>Ecdysozoa</taxon>
        <taxon>Arthropoda</taxon>
        <taxon>Chelicerata</taxon>
        <taxon>Arachnida</taxon>
        <taxon>Araneae</taxon>
        <taxon>Araneomorphae</taxon>
        <taxon>Entelegynae</taxon>
        <taxon>Araneoidea</taxon>
        <taxon>Araneidae</taxon>
        <taxon>Larinioides</taxon>
    </lineage>
</organism>
<reference evidence="1 2" key="1">
    <citation type="submission" date="2024-04" db="EMBL/GenBank/DDBJ databases">
        <authorList>
            <person name="Rising A."/>
            <person name="Reimegard J."/>
            <person name="Sonavane S."/>
            <person name="Akerstrom W."/>
            <person name="Nylinder S."/>
            <person name="Hedman E."/>
            <person name="Kallberg Y."/>
        </authorList>
    </citation>
    <scope>NUCLEOTIDE SEQUENCE [LARGE SCALE GENOMIC DNA]</scope>
</reference>
<accession>A0AAV2AP86</accession>
<protein>
    <submittedName>
        <fullName evidence="1">Uncharacterized protein</fullName>
    </submittedName>
</protein>
<evidence type="ECO:0000313" key="1">
    <source>
        <dbReference type="EMBL" id="CAL1285835.1"/>
    </source>
</evidence>
<dbReference type="Proteomes" id="UP001497382">
    <property type="component" value="Unassembled WGS sequence"/>
</dbReference>
<comment type="caution">
    <text evidence="1">The sequence shown here is derived from an EMBL/GenBank/DDBJ whole genome shotgun (WGS) entry which is preliminary data.</text>
</comment>
<sequence>MNAVFMRMQILQNQLRQSKDPNHTMKSDIGQFKKKVCQGEFKY</sequence>
<name>A0AAV2AP86_9ARAC</name>
<dbReference type="AlphaFoldDB" id="A0AAV2AP86"/>
<dbReference type="EMBL" id="CAXIEN010000196">
    <property type="protein sequence ID" value="CAL1285835.1"/>
    <property type="molecule type" value="Genomic_DNA"/>
</dbReference>